<comment type="caution">
    <text evidence="18">The sequence shown here is derived from an EMBL/GenBank/DDBJ whole genome shotgun (WGS) entry which is preliminary data.</text>
</comment>
<name>A0A7Y5EM37_9GAMM</name>
<comment type="cofactor">
    <cofactor evidence="1 16 17">
        <name>Na(+)</name>
        <dbReference type="ChEBI" id="CHEBI:29101"/>
    </cofactor>
</comment>
<dbReference type="GO" id="GO:0008948">
    <property type="term" value="F:oxaloacetate decarboxylase activity"/>
    <property type="evidence" value="ECO:0007669"/>
    <property type="project" value="UniProtKB-UniRule"/>
</dbReference>
<evidence type="ECO:0000313" key="19">
    <source>
        <dbReference type="Proteomes" id="UP000523161"/>
    </source>
</evidence>
<dbReference type="HAMAP" id="MF_00404">
    <property type="entry name" value="OadG"/>
    <property type="match status" value="1"/>
</dbReference>
<dbReference type="EC" id="7.2.4.2" evidence="16"/>
<evidence type="ECO:0000256" key="10">
    <source>
        <dbReference type="ARBA" id="ARBA00022989"/>
    </source>
</evidence>
<dbReference type="InterPro" id="IPR023424">
    <property type="entry name" value="OadG"/>
</dbReference>
<keyword evidence="19" id="KW-1185">Reference proteome</keyword>
<dbReference type="NCBIfam" id="TIGR01195">
    <property type="entry name" value="oadG_fam"/>
    <property type="match status" value="1"/>
</dbReference>
<dbReference type="GO" id="GO:0015451">
    <property type="term" value="F:decarboxylation-driven active transmembrane transporter activity"/>
    <property type="evidence" value="ECO:0007669"/>
    <property type="project" value="UniProtKB-EC"/>
</dbReference>
<dbReference type="InterPro" id="IPR005899">
    <property type="entry name" value="Na_pump_deCOase"/>
</dbReference>
<dbReference type="EMBL" id="JABSOD010000017">
    <property type="protein sequence ID" value="NRQ43828.1"/>
    <property type="molecule type" value="Genomic_DNA"/>
</dbReference>
<evidence type="ECO:0000256" key="15">
    <source>
        <dbReference type="ARBA" id="ARBA00048176"/>
    </source>
</evidence>
<keyword evidence="12 16" id="KW-0406">Ion transport</keyword>
<evidence type="ECO:0000256" key="6">
    <source>
        <dbReference type="ARBA" id="ARBA00022448"/>
    </source>
</evidence>
<evidence type="ECO:0000256" key="17">
    <source>
        <dbReference type="RuleBase" id="RU004278"/>
    </source>
</evidence>
<evidence type="ECO:0000256" key="4">
    <source>
        <dbReference type="ARBA" id="ARBA00005844"/>
    </source>
</evidence>
<accession>A0A7Y5EM37</accession>
<evidence type="ECO:0000256" key="3">
    <source>
        <dbReference type="ARBA" id="ARBA00004162"/>
    </source>
</evidence>
<evidence type="ECO:0000256" key="9">
    <source>
        <dbReference type="ARBA" id="ARBA00022967"/>
    </source>
</evidence>
<reference evidence="18 19" key="1">
    <citation type="submission" date="2020-06" db="EMBL/GenBank/DDBJ databases">
        <title>Rheinheimera sp. nov., a marine bacterium isolated from coastal.</title>
        <authorList>
            <person name="Yu Q."/>
            <person name="Qi Y."/>
            <person name="Pu J."/>
        </authorList>
    </citation>
    <scope>NUCLEOTIDE SEQUENCE [LARGE SCALE GENOMIC DNA]</scope>
    <source>
        <strain evidence="18 19">YQF-2</strain>
    </source>
</reference>
<keyword evidence="11 16" id="KW-0915">Sodium</keyword>
<comment type="function">
    <text evidence="2 16 17">Catalyzes the decarboxylation of oxaloacetate coupled to Na(+) translocation.</text>
</comment>
<evidence type="ECO:0000256" key="12">
    <source>
        <dbReference type="ARBA" id="ARBA00023065"/>
    </source>
</evidence>
<dbReference type="RefSeq" id="WP_173502060.1">
    <property type="nucleotide sequence ID" value="NZ_JABSOD010000017.1"/>
</dbReference>
<comment type="subcellular location">
    <subcellularLocation>
        <location evidence="3 16 17">Cell membrane</location>
        <topology evidence="3 16 17">Single-pass membrane protein</topology>
    </subcellularLocation>
</comment>
<gene>
    <name evidence="16" type="primary">oadG</name>
    <name evidence="18" type="ORF">HRH59_14870</name>
</gene>
<dbReference type="GO" id="GO:0015081">
    <property type="term" value="F:sodium ion transmembrane transporter activity"/>
    <property type="evidence" value="ECO:0007669"/>
    <property type="project" value="UniProtKB-UniRule"/>
</dbReference>
<evidence type="ECO:0000256" key="13">
    <source>
        <dbReference type="ARBA" id="ARBA00023136"/>
    </source>
</evidence>
<evidence type="ECO:0000256" key="11">
    <source>
        <dbReference type="ARBA" id="ARBA00023053"/>
    </source>
</evidence>
<comment type="subunit">
    <text evidence="5 16">Heterotrimer of an alpha, a beta and a gamma subunit.</text>
</comment>
<evidence type="ECO:0000256" key="2">
    <source>
        <dbReference type="ARBA" id="ARBA00003002"/>
    </source>
</evidence>
<comment type="catalytic activity">
    <reaction evidence="15 16 17">
        <text>oxaloacetate + 2 Na(+)(in) + H(+) = pyruvate + 2 Na(+)(out) + CO2</text>
        <dbReference type="Rhea" id="RHEA:57724"/>
        <dbReference type="ChEBI" id="CHEBI:15361"/>
        <dbReference type="ChEBI" id="CHEBI:15378"/>
        <dbReference type="ChEBI" id="CHEBI:16452"/>
        <dbReference type="ChEBI" id="CHEBI:16526"/>
        <dbReference type="ChEBI" id="CHEBI:29101"/>
        <dbReference type="EC" id="7.2.4.2"/>
    </reaction>
</comment>
<organism evidence="18 19">
    <name type="scientific">Rheinheimera lutimaris</name>
    <dbReference type="NCBI Taxonomy" id="2740584"/>
    <lineage>
        <taxon>Bacteria</taxon>
        <taxon>Pseudomonadati</taxon>
        <taxon>Pseudomonadota</taxon>
        <taxon>Gammaproteobacteria</taxon>
        <taxon>Chromatiales</taxon>
        <taxon>Chromatiaceae</taxon>
        <taxon>Rheinheimera</taxon>
    </lineage>
</organism>
<evidence type="ECO:0000256" key="1">
    <source>
        <dbReference type="ARBA" id="ARBA00001959"/>
    </source>
</evidence>
<feature type="transmembrane region" description="Helical" evidence="16 17">
    <location>
        <begin position="12"/>
        <end position="35"/>
    </location>
</feature>
<keyword evidence="6 16" id="KW-0813">Transport</keyword>
<protein>
    <recommendedName>
        <fullName evidence="16">Probable oxaloacetate decarboxylase gamma chain</fullName>
        <ecNumber evidence="16">7.2.4.2</ecNumber>
    </recommendedName>
</protein>
<dbReference type="GO" id="GO:0036376">
    <property type="term" value="P:sodium ion export across plasma membrane"/>
    <property type="evidence" value="ECO:0007669"/>
    <property type="project" value="InterPro"/>
</dbReference>
<evidence type="ECO:0000256" key="5">
    <source>
        <dbReference type="ARBA" id="ARBA00011869"/>
    </source>
</evidence>
<keyword evidence="8 16" id="KW-0812">Transmembrane</keyword>
<dbReference type="Proteomes" id="UP000523161">
    <property type="component" value="Unassembled WGS sequence"/>
</dbReference>
<keyword evidence="10 16" id="KW-1133">Transmembrane helix</keyword>
<dbReference type="AlphaFoldDB" id="A0A7Y5EM37"/>
<proteinExistence type="inferred from homology"/>
<keyword evidence="14 16" id="KW-0739">Sodium transport</keyword>
<evidence type="ECO:0000256" key="7">
    <source>
        <dbReference type="ARBA" id="ARBA00022475"/>
    </source>
</evidence>
<evidence type="ECO:0000256" key="14">
    <source>
        <dbReference type="ARBA" id="ARBA00023201"/>
    </source>
</evidence>
<dbReference type="Pfam" id="PF04277">
    <property type="entry name" value="OAD_gamma"/>
    <property type="match status" value="1"/>
</dbReference>
<evidence type="ECO:0000256" key="8">
    <source>
        <dbReference type="ARBA" id="ARBA00022692"/>
    </source>
</evidence>
<keyword evidence="13 16" id="KW-0472">Membrane</keyword>
<dbReference type="GO" id="GO:0005886">
    <property type="term" value="C:plasma membrane"/>
    <property type="evidence" value="ECO:0007669"/>
    <property type="project" value="UniProtKB-SubCell"/>
</dbReference>
<evidence type="ECO:0000313" key="18">
    <source>
        <dbReference type="EMBL" id="NRQ43828.1"/>
    </source>
</evidence>
<sequence>MVAELMLEAANLMLIGMAAVFAFLLLLVLLVQLLSSVMQRYFPVKPVEKPAISDTTAKGLNPAVVAAITTAVHQYRQQQ</sequence>
<keyword evidence="9 16" id="KW-1278">Translocase</keyword>
<comment type="similarity">
    <text evidence="4 16 17">Belongs to the OadG family.</text>
</comment>
<keyword evidence="7 16" id="KW-1003">Cell membrane</keyword>
<evidence type="ECO:0000256" key="16">
    <source>
        <dbReference type="HAMAP-Rule" id="MF_00404"/>
    </source>
</evidence>